<organism evidence="2">
    <name type="scientific">Caenorhabditis remanei</name>
    <name type="common">Caenorhabditis vulgaris</name>
    <dbReference type="NCBI Taxonomy" id="31234"/>
    <lineage>
        <taxon>Eukaryota</taxon>
        <taxon>Metazoa</taxon>
        <taxon>Ecdysozoa</taxon>
        <taxon>Nematoda</taxon>
        <taxon>Chromadorea</taxon>
        <taxon>Rhabditida</taxon>
        <taxon>Rhabditina</taxon>
        <taxon>Rhabditomorpha</taxon>
        <taxon>Rhabditoidea</taxon>
        <taxon>Rhabditidae</taxon>
        <taxon>Peloderinae</taxon>
        <taxon>Caenorhabditis</taxon>
    </lineage>
</organism>
<dbReference type="HOGENOM" id="CLU_2199413_0_0_1"/>
<evidence type="ECO:0000313" key="2">
    <source>
        <dbReference type="Proteomes" id="UP000008281"/>
    </source>
</evidence>
<dbReference type="EMBL" id="DS268588">
    <property type="protein sequence ID" value="EFO92086.1"/>
    <property type="molecule type" value="Genomic_DNA"/>
</dbReference>
<dbReference type="GO" id="GO:0005737">
    <property type="term" value="C:cytoplasm"/>
    <property type="evidence" value="ECO:0007669"/>
    <property type="project" value="TreeGrafter"/>
</dbReference>
<dbReference type="OrthoDB" id="73639at2759"/>
<dbReference type="AlphaFoldDB" id="E3NBS3"/>
<accession>E3NBS3</accession>
<protein>
    <submittedName>
        <fullName evidence="1">Uncharacterized protein</fullName>
    </submittedName>
</protein>
<dbReference type="STRING" id="31234.E3NBS3"/>
<name>E3NBS3_CAERE</name>
<reference evidence="1" key="1">
    <citation type="submission" date="2007-07" db="EMBL/GenBank/DDBJ databases">
        <title>PCAP assembly of the Caenorhabditis remanei genome.</title>
        <authorList>
            <consortium name="The Caenorhabditis remanei Sequencing Consortium"/>
            <person name="Wilson R.K."/>
        </authorList>
    </citation>
    <scope>NUCLEOTIDE SEQUENCE [LARGE SCALE GENOMIC DNA]</scope>
    <source>
        <strain evidence="1">PB4641</strain>
    </source>
</reference>
<evidence type="ECO:0000313" key="1">
    <source>
        <dbReference type="EMBL" id="EFO92086.1"/>
    </source>
</evidence>
<dbReference type="InterPro" id="IPR039742">
    <property type="entry name" value="Shq1"/>
</dbReference>
<keyword evidence="2" id="KW-1185">Reference proteome</keyword>
<dbReference type="PANTHER" id="PTHR12967">
    <property type="entry name" value="PROTEIN SHQ1 HOMOLOG"/>
    <property type="match status" value="1"/>
</dbReference>
<dbReference type="PANTHER" id="PTHR12967:SF0">
    <property type="entry name" value="PROTEIN SHQ1 HOMOLOG"/>
    <property type="match status" value="1"/>
</dbReference>
<dbReference type="GO" id="GO:0051082">
    <property type="term" value="F:unfolded protein binding"/>
    <property type="evidence" value="ECO:0007669"/>
    <property type="project" value="TreeGrafter"/>
</dbReference>
<dbReference type="eggNOG" id="KOG3247">
    <property type="taxonomic scope" value="Eukaryota"/>
</dbReference>
<sequence>MENVILELKMRCSHRSSGSFIFVFTCLPNFLRLRDSEGNEFLVDQEIPSAETPKSDTEIKKFGYGFGWTKIGIIERLRGEIGNLVDIQNPEDVEIQIGILMKVCGEKF</sequence>
<dbReference type="GO" id="GO:0000493">
    <property type="term" value="P:box H/ACA snoRNP assembly"/>
    <property type="evidence" value="ECO:0007669"/>
    <property type="project" value="InterPro"/>
</dbReference>
<gene>
    <name evidence="1" type="ORF">CRE_13724</name>
</gene>
<dbReference type="InParanoid" id="E3NBS3"/>
<dbReference type="Proteomes" id="UP000008281">
    <property type="component" value="Unassembled WGS sequence"/>
</dbReference>
<dbReference type="GO" id="GO:0005654">
    <property type="term" value="C:nucleoplasm"/>
    <property type="evidence" value="ECO:0007669"/>
    <property type="project" value="TreeGrafter"/>
</dbReference>
<proteinExistence type="predicted"/>